<dbReference type="OrthoDB" id="264532at2759"/>
<dbReference type="GO" id="GO:0004144">
    <property type="term" value="F:diacylglycerol O-acyltransferase activity"/>
    <property type="evidence" value="ECO:0007669"/>
    <property type="project" value="TreeGrafter"/>
</dbReference>
<feature type="transmembrane region" description="Helical" evidence="11">
    <location>
        <begin position="65"/>
        <end position="81"/>
    </location>
</feature>
<evidence type="ECO:0000256" key="2">
    <source>
        <dbReference type="ARBA" id="ARBA00005420"/>
    </source>
</evidence>
<keyword evidence="13" id="KW-1185">Reference proteome</keyword>
<dbReference type="AlphaFoldDB" id="A0A9Q0J6K2"/>
<dbReference type="EC" id="2.3.1.-" evidence="11"/>
<keyword evidence="7 11" id="KW-1133">Transmembrane helix</keyword>
<keyword evidence="6 11" id="KW-0256">Endoplasmic reticulum</keyword>
<evidence type="ECO:0000256" key="10">
    <source>
        <dbReference type="ARBA" id="ARBA00023315"/>
    </source>
</evidence>
<reference evidence="12" key="1">
    <citation type="submission" date="2022-02" db="EMBL/GenBank/DDBJ databases">
        <authorList>
            <person name="Henning P.M."/>
            <person name="McCubbin A.G."/>
            <person name="Shore J.S."/>
        </authorList>
    </citation>
    <scope>NUCLEOTIDE SEQUENCE</scope>
    <source>
        <strain evidence="12">F60SS</strain>
        <tissue evidence="12">Leaves</tissue>
    </source>
</reference>
<gene>
    <name evidence="12" type="ORF">Tsubulata_008386</name>
</gene>
<dbReference type="Pfam" id="PF03982">
    <property type="entry name" value="DAGAT"/>
    <property type="match status" value="2"/>
</dbReference>
<dbReference type="Proteomes" id="UP001141552">
    <property type="component" value="Unassembled WGS sequence"/>
</dbReference>
<keyword evidence="9 11" id="KW-0472">Membrane</keyword>
<dbReference type="InterPro" id="IPR007130">
    <property type="entry name" value="DAGAT"/>
</dbReference>
<evidence type="ECO:0000256" key="11">
    <source>
        <dbReference type="RuleBase" id="RU367023"/>
    </source>
</evidence>
<evidence type="ECO:0000256" key="5">
    <source>
        <dbReference type="ARBA" id="ARBA00022692"/>
    </source>
</evidence>
<evidence type="ECO:0000256" key="3">
    <source>
        <dbReference type="ARBA" id="ARBA00022516"/>
    </source>
</evidence>
<evidence type="ECO:0000256" key="7">
    <source>
        <dbReference type="ARBA" id="ARBA00022989"/>
    </source>
</evidence>
<dbReference type="GO" id="GO:0005789">
    <property type="term" value="C:endoplasmic reticulum membrane"/>
    <property type="evidence" value="ECO:0007669"/>
    <property type="project" value="UniProtKB-SubCell"/>
</dbReference>
<accession>A0A9Q0J6K2</accession>
<evidence type="ECO:0000256" key="9">
    <source>
        <dbReference type="ARBA" id="ARBA00023136"/>
    </source>
</evidence>
<proteinExistence type="inferred from homology"/>
<dbReference type="EMBL" id="JAKUCV010005769">
    <property type="protein sequence ID" value="KAJ4829952.1"/>
    <property type="molecule type" value="Genomic_DNA"/>
</dbReference>
<evidence type="ECO:0000313" key="13">
    <source>
        <dbReference type="Proteomes" id="UP001141552"/>
    </source>
</evidence>
<dbReference type="PANTHER" id="PTHR12317">
    <property type="entry name" value="DIACYLGLYCEROL O-ACYLTRANSFERASE"/>
    <property type="match status" value="1"/>
</dbReference>
<comment type="subcellular location">
    <subcellularLocation>
        <location evidence="1 11">Endoplasmic reticulum membrane</location>
        <topology evidence="1 11">Multi-pass membrane protein</topology>
    </subcellularLocation>
</comment>
<evidence type="ECO:0000256" key="8">
    <source>
        <dbReference type="ARBA" id="ARBA00023098"/>
    </source>
</evidence>
<protein>
    <recommendedName>
        <fullName evidence="11">Acyltransferase</fullName>
        <ecNumber evidence="11">2.3.1.-</ecNumber>
    </recommendedName>
</protein>
<reference evidence="12" key="2">
    <citation type="journal article" date="2023" name="Plants (Basel)">
        <title>Annotation of the Turnera subulata (Passifloraceae) Draft Genome Reveals the S-Locus Evolved after the Divergence of Turneroideae from Passifloroideae in a Stepwise Manner.</title>
        <authorList>
            <person name="Henning P.M."/>
            <person name="Roalson E.H."/>
            <person name="Mir W."/>
            <person name="McCubbin A.G."/>
            <person name="Shore J.S."/>
        </authorList>
    </citation>
    <scope>NUCLEOTIDE SEQUENCE</scope>
    <source>
        <strain evidence="12">F60SS</strain>
    </source>
</reference>
<feature type="transmembrane region" description="Helical" evidence="11">
    <location>
        <begin position="35"/>
        <end position="59"/>
    </location>
</feature>
<comment type="similarity">
    <text evidence="2 11">Belongs to the diacylglycerol acyltransferase family.</text>
</comment>
<evidence type="ECO:0000313" key="12">
    <source>
        <dbReference type="EMBL" id="KAJ4829952.1"/>
    </source>
</evidence>
<keyword evidence="4 11" id="KW-0808">Transferase</keyword>
<keyword evidence="5 11" id="KW-0812">Transmembrane</keyword>
<keyword evidence="10" id="KW-0012">Acyltransferase</keyword>
<dbReference type="PANTHER" id="PTHR12317:SF63">
    <property type="entry name" value="DIACYLGLYCEROL O-ACYLTRANSFERASE 2"/>
    <property type="match status" value="1"/>
</dbReference>
<evidence type="ECO:0000256" key="1">
    <source>
        <dbReference type="ARBA" id="ARBA00004477"/>
    </source>
</evidence>
<comment type="caution">
    <text evidence="12">The sequence shown here is derived from an EMBL/GenBank/DDBJ whole genome shotgun (WGS) entry which is preliminary data.</text>
</comment>
<sequence length="308" mass="35215">MGLESRWREEEREGEDSIVVYKTEEIFRSSVGERVVALGIWLGSVHLIFALLLFTLLFLPFSKSLLVFGLLLMLIFIPIDHQNKWGRCLARFICRHACTYFPVHLHVEDIKAFRPDRAYVFGYEPHSVWPIGIVALADLTGLLPLPKIKALASTARKTNNAFCFGYFYSFSGLDGEENLSFAPLIAFLNARTGFIRIAMQNGSPLVPVFCFGQSNVYKWWKPSGELFLKFARSIKFTPIVFWGKFGSPLPFPHPMHVVIGRPIELKKSPQPTMEEVVDVQKQFIAALKDTFERHKERVGYTDLQLQIL</sequence>
<dbReference type="GO" id="GO:0019432">
    <property type="term" value="P:triglyceride biosynthetic process"/>
    <property type="evidence" value="ECO:0007669"/>
    <property type="project" value="UniProtKB-ARBA"/>
</dbReference>
<evidence type="ECO:0000256" key="4">
    <source>
        <dbReference type="ARBA" id="ARBA00022679"/>
    </source>
</evidence>
<organism evidence="12 13">
    <name type="scientific">Turnera subulata</name>
    <dbReference type="NCBI Taxonomy" id="218843"/>
    <lineage>
        <taxon>Eukaryota</taxon>
        <taxon>Viridiplantae</taxon>
        <taxon>Streptophyta</taxon>
        <taxon>Embryophyta</taxon>
        <taxon>Tracheophyta</taxon>
        <taxon>Spermatophyta</taxon>
        <taxon>Magnoliopsida</taxon>
        <taxon>eudicotyledons</taxon>
        <taxon>Gunneridae</taxon>
        <taxon>Pentapetalae</taxon>
        <taxon>rosids</taxon>
        <taxon>fabids</taxon>
        <taxon>Malpighiales</taxon>
        <taxon>Passifloraceae</taxon>
        <taxon>Turnera</taxon>
    </lineage>
</organism>
<evidence type="ECO:0000256" key="6">
    <source>
        <dbReference type="ARBA" id="ARBA00022824"/>
    </source>
</evidence>
<name>A0A9Q0J6K2_9ROSI</name>
<keyword evidence="3" id="KW-0444">Lipid biosynthesis</keyword>
<keyword evidence="8" id="KW-0443">Lipid metabolism</keyword>